<dbReference type="Proteomes" id="UP000799302">
    <property type="component" value="Unassembled WGS sequence"/>
</dbReference>
<evidence type="ECO:0000313" key="2">
    <source>
        <dbReference type="EMBL" id="KAF2670554.1"/>
    </source>
</evidence>
<organism evidence="2 3">
    <name type="scientific">Microthyrium microscopicum</name>
    <dbReference type="NCBI Taxonomy" id="703497"/>
    <lineage>
        <taxon>Eukaryota</taxon>
        <taxon>Fungi</taxon>
        <taxon>Dikarya</taxon>
        <taxon>Ascomycota</taxon>
        <taxon>Pezizomycotina</taxon>
        <taxon>Dothideomycetes</taxon>
        <taxon>Dothideomycetes incertae sedis</taxon>
        <taxon>Microthyriales</taxon>
        <taxon>Microthyriaceae</taxon>
        <taxon>Microthyrium</taxon>
    </lineage>
</organism>
<feature type="compositionally biased region" description="Polar residues" evidence="1">
    <location>
        <begin position="339"/>
        <end position="361"/>
    </location>
</feature>
<reference evidence="2" key="1">
    <citation type="journal article" date="2020" name="Stud. Mycol.">
        <title>101 Dothideomycetes genomes: a test case for predicting lifestyles and emergence of pathogens.</title>
        <authorList>
            <person name="Haridas S."/>
            <person name="Albert R."/>
            <person name="Binder M."/>
            <person name="Bloem J."/>
            <person name="Labutti K."/>
            <person name="Salamov A."/>
            <person name="Andreopoulos B."/>
            <person name="Baker S."/>
            <person name="Barry K."/>
            <person name="Bills G."/>
            <person name="Bluhm B."/>
            <person name="Cannon C."/>
            <person name="Castanera R."/>
            <person name="Culley D."/>
            <person name="Daum C."/>
            <person name="Ezra D."/>
            <person name="Gonzalez J."/>
            <person name="Henrissat B."/>
            <person name="Kuo A."/>
            <person name="Liang C."/>
            <person name="Lipzen A."/>
            <person name="Lutzoni F."/>
            <person name="Magnuson J."/>
            <person name="Mondo S."/>
            <person name="Nolan M."/>
            <person name="Ohm R."/>
            <person name="Pangilinan J."/>
            <person name="Park H.-J."/>
            <person name="Ramirez L."/>
            <person name="Alfaro M."/>
            <person name="Sun H."/>
            <person name="Tritt A."/>
            <person name="Yoshinaga Y."/>
            <person name="Zwiers L.-H."/>
            <person name="Turgeon B."/>
            <person name="Goodwin S."/>
            <person name="Spatafora J."/>
            <person name="Crous P."/>
            <person name="Grigoriev I."/>
        </authorList>
    </citation>
    <scope>NUCLEOTIDE SEQUENCE</scope>
    <source>
        <strain evidence="2">CBS 115976</strain>
    </source>
</reference>
<dbReference type="EMBL" id="MU004234">
    <property type="protein sequence ID" value="KAF2670554.1"/>
    <property type="molecule type" value="Genomic_DNA"/>
</dbReference>
<feature type="region of interest" description="Disordered" evidence="1">
    <location>
        <begin position="477"/>
        <end position="509"/>
    </location>
</feature>
<proteinExistence type="predicted"/>
<feature type="region of interest" description="Disordered" evidence="1">
    <location>
        <begin position="139"/>
        <end position="187"/>
    </location>
</feature>
<feature type="compositionally biased region" description="Low complexity" evidence="1">
    <location>
        <begin position="152"/>
        <end position="187"/>
    </location>
</feature>
<evidence type="ECO:0000313" key="3">
    <source>
        <dbReference type="Proteomes" id="UP000799302"/>
    </source>
</evidence>
<keyword evidence="3" id="KW-1185">Reference proteome</keyword>
<accession>A0A6A6UI58</accession>
<sequence>MSRGAVYHDFDMYKLPLELHNAQLHLLWFLCALIELSDRRRLSPRIRTLGVFIVFGAAGPRPHLAKVRSPINLMRPYEAAKMTFLAYAVQHAGPVTPVAPPPSSRLNPSGYLPSTHEIAYQSLDRSPPLSITMQSNARIQKPTGPPVHKQQPHPQSSQPQQQQRPAMTPQQQQQMQQAQLQQRQAQLQRAPMQPQQYIQSLESAYKKMQGEVGIVFTSPASWEKRKATFQQRYGEGSMYFQNVLDRMQDEVAHAKAVLRGRYALHLQTQRAQLEEEERRAAEMEEERRRIEEERREDERRKEDEARKQKEDAEKKVIEEQEKAKREAEKKDNPAPMELTGQNLSTPGKSGISGSDQNINSTTDELADFDTFISNLTSTNAAESTAMDLSTEAFGTPSTDVASLIPGIENFAKMAPTTTTSPAANATATSGNVPAETPFDFSGLPEMGTTAESIGGQSMDAGGGGTFDDIFGDLGFTNDTTMGEGGQTGDGNGSGNGNDDFTSWLNSMDG</sequence>
<evidence type="ECO:0000256" key="1">
    <source>
        <dbReference type="SAM" id="MobiDB-lite"/>
    </source>
</evidence>
<feature type="compositionally biased region" description="Basic and acidic residues" evidence="1">
    <location>
        <begin position="272"/>
        <end position="332"/>
    </location>
</feature>
<protein>
    <submittedName>
        <fullName evidence="2">Uncharacterized protein</fullName>
    </submittedName>
</protein>
<gene>
    <name evidence="2" type="ORF">BT63DRAFT_478690</name>
</gene>
<feature type="region of interest" description="Disordered" evidence="1">
    <location>
        <begin position="437"/>
        <end position="463"/>
    </location>
</feature>
<dbReference type="AlphaFoldDB" id="A0A6A6UI58"/>
<feature type="region of interest" description="Disordered" evidence="1">
    <location>
        <begin position="269"/>
        <end position="361"/>
    </location>
</feature>
<feature type="compositionally biased region" description="Gly residues" evidence="1">
    <location>
        <begin position="482"/>
        <end position="495"/>
    </location>
</feature>
<name>A0A6A6UI58_9PEZI</name>